<dbReference type="SUPFAM" id="SSF57756">
    <property type="entry name" value="Retrovirus zinc finger-like domains"/>
    <property type="match status" value="1"/>
</dbReference>
<feature type="compositionally biased region" description="Basic and acidic residues" evidence="2">
    <location>
        <begin position="31"/>
        <end position="42"/>
    </location>
</feature>
<sequence length="415" mass="46418">MVGVECPPKSGDSEKLDNSPSGTPTTRPPKNAKDGTLNERRTAVGNAEVRRSVPKFRQNEGPQVGDDMDIRETDDDETEADNDNYDDAGNGSAQWSIFAKRKPHRKVKPEQLRLERQAITAAIEMTAQSWELAAIFRYDSAANSIKVTVRDDEHAERLAALTRLAEKTCGRVRSYEVSIERTPAQKVGSSRGVIKVRPGQTIEYIIDHLRCETAKILEARLLGKTNMLLLTFDTESPPSRLVFDYEITKVHEYRPKVIACYNCHGLGHIAKYCASEEVCKPCGRKHSEDSECDDDLFCVACQKEGHISLNSACPSRVPKDIKKMSQNAQGPERTVSWPEKFRAGTPKQPVLSSDYEQQIEDLRKENQQLRAMLQEILARLPPDQRSTQPGTPVRQHEPTPPANATARTRSVSRVG</sequence>
<feature type="domain" description="CCHC-type" evidence="3">
    <location>
        <begin position="260"/>
        <end position="273"/>
    </location>
</feature>
<evidence type="ECO:0000313" key="4">
    <source>
        <dbReference type="EMBL" id="KAH7984161.1"/>
    </source>
</evidence>
<keyword evidence="1" id="KW-0479">Metal-binding</keyword>
<dbReference type="InterPro" id="IPR036875">
    <property type="entry name" value="Znf_CCHC_sf"/>
</dbReference>
<dbReference type="Gene3D" id="4.10.60.10">
    <property type="entry name" value="Zinc finger, CCHC-type"/>
    <property type="match status" value="1"/>
</dbReference>
<organism evidence="4 5">
    <name type="scientific">Rhipicephalus sanguineus</name>
    <name type="common">Brown dog tick</name>
    <name type="synonym">Ixodes sanguineus</name>
    <dbReference type="NCBI Taxonomy" id="34632"/>
    <lineage>
        <taxon>Eukaryota</taxon>
        <taxon>Metazoa</taxon>
        <taxon>Ecdysozoa</taxon>
        <taxon>Arthropoda</taxon>
        <taxon>Chelicerata</taxon>
        <taxon>Arachnida</taxon>
        <taxon>Acari</taxon>
        <taxon>Parasitiformes</taxon>
        <taxon>Ixodida</taxon>
        <taxon>Ixodoidea</taxon>
        <taxon>Ixodidae</taxon>
        <taxon>Rhipicephalinae</taxon>
        <taxon>Rhipicephalus</taxon>
        <taxon>Rhipicephalus</taxon>
    </lineage>
</organism>
<dbReference type="AlphaFoldDB" id="A0A9D4YQE6"/>
<feature type="region of interest" description="Disordered" evidence="2">
    <location>
        <begin position="377"/>
        <end position="415"/>
    </location>
</feature>
<reference evidence="4" key="1">
    <citation type="journal article" date="2020" name="Cell">
        <title>Large-Scale Comparative Analyses of Tick Genomes Elucidate Their Genetic Diversity and Vector Capacities.</title>
        <authorList>
            <consortium name="Tick Genome and Microbiome Consortium (TIGMIC)"/>
            <person name="Jia N."/>
            <person name="Wang J."/>
            <person name="Shi W."/>
            <person name="Du L."/>
            <person name="Sun Y."/>
            <person name="Zhan W."/>
            <person name="Jiang J.F."/>
            <person name="Wang Q."/>
            <person name="Zhang B."/>
            <person name="Ji P."/>
            <person name="Bell-Sakyi L."/>
            <person name="Cui X.M."/>
            <person name="Yuan T.T."/>
            <person name="Jiang B.G."/>
            <person name="Yang W.F."/>
            <person name="Lam T.T."/>
            <person name="Chang Q.C."/>
            <person name="Ding S.J."/>
            <person name="Wang X.J."/>
            <person name="Zhu J.G."/>
            <person name="Ruan X.D."/>
            <person name="Zhao L."/>
            <person name="Wei J.T."/>
            <person name="Ye R.Z."/>
            <person name="Que T.C."/>
            <person name="Du C.H."/>
            <person name="Zhou Y.H."/>
            <person name="Cheng J.X."/>
            <person name="Dai P.F."/>
            <person name="Guo W.B."/>
            <person name="Han X.H."/>
            <person name="Huang E.J."/>
            <person name="Li L.F."/>
            <person name="Wei W."/>
            <person name="Gao Y.C."/>
            <person name="Liu J.Z."/>
            <person name="Shao H.Z."/>
            <person name="Wang X."/>
            <person name="Wang C.C."/>
            <person name="Yang T.C."/>
            <person name="Huo Q.B."/>
            <person name="Li W."/>
            <person name="Chen H.Y."/>
            <person name="Chen S.E."/>
            <person name="Zhou L.G."/>
            <person name="Ni X.B."/>
            <person name="Tian J.H."/>
            <person name="Sheng Y."/>
            <person name="Liu T."/>
            <person name="Pan Y.S."/>
            <person name="Xia L.Y."/>
            <person name="Li J."/>
            <person name="Zhao F."/>
            <person name="Cao W.C."/>
        </authorList>
    </citation>
    <scope>NUCLEOTIDE SEQUENCE</scope>
    <source>
        <strain evidence="4">Rsan-2018</strain>
    </source>
</reference>
<gene>
    <name evidence="4" type="ORF">HPB52_017624</name>
</gene>
<dbReference type="GO" id="GO:0003676">
    <property type="term" value="F:nucleic acid binding"/>
    <property type="evidence" value="ECO:0007669"/>
    <property type="project" value="InterPro"/>
</dbReference>
<dbReference type="EMBL" id="JABSTV010001245">
    <property type="protein sequence ID" value="KAH7984161.1"/>
    <property type="molecule type" value="Genomic_DNA"/>
</dbReference>
<evidence type="ECO:0000256" key="1">
    <source>
        <dbReference type="PROSITE-ProRule" id="PRU00047"/>
    </source>
</evidence>
<keyword evidence="5" id="KW-1185">Reference proteome</keyword>
<comment type="caution">
    <text evidence="4">The sequence shown here is derived from an EMBL/GenBank/DDBJ whole genome shotgun (WGS) entry which is preliminary data.</text>
</comment>
<evidence type="ECO:0000256" key="2">
    <source>
        <dbReference type="SAM" id="MobiDB-lite"/>
    </source>
</evidence>
<dbReference type="SMART" id="SM00343">
    <property type="entry name" value="ZnF_C2HC"/>
    <property type="match status" value="2"/>
</dbReference>
<feature type="compositionally biased region" description="Acidic residues" evidence="2">
    <location>
        <begin position="66"/>
        <end position="86"/>
    </location>
</feature>
<evidence type="ECO:0000313" key="5">
    <source>
        <dbReference type="Proteomes" id="UP000821837"/>
    </source>
</evidence>
<feature type="region of interest" description="Disordered" evidence="2">
    <location>
        <begin position="1"/>
        <end position="91"/>
    </location>
</feature>
<protein>
    <recommendedName>
        <fullName evidence="3">CCHC-type domain-containing protein</fullName>
    </recommendedName>
</protein>
<evidence type="ECO:0000259" key="3">
    <source>
        <dbReference type="PROSITE" id="PS50158"/>
    </source>
</evidence>
<feature type="compositionally biased region" description="Polar residues" evidence="2">
    <location>
        <begin position="405"/>
        <end position="415"/>
    </location>
</feature>
<feature type="region of interest" description="Disordered" evidence="2">
    <location>
        <begin position="323"/>
        <end position="349"/>
    </location>
</feature>
<dbReference type="PROSITE" id="PS50158">
    <property type="entry name" value="ZF_CCHC"/>
    <property type="match status" value="1"/>
</dbReference>
<name>A0A9D4YQE6_RHISA</name>
<dbReference type="InterPro" id="IPR001878">
    <property type="entry name" value="Znf_CCHC"/>
</dbReference>
<dbReference type="Proteomes" id="UP000821837">
    <property type="component" value="Chromosome 1"/>
</dbReference>
<keyword evidence="1" id="KW-0863">Zinc-finger</keyword>
<reference evidence="4" key="2">
    <citation type="submission" date="2021-09" db="EMBL/GenBank/DDBJ databases">
        <authorList>
            <person name="Jia N."/>
            <person name="Wang J."/>
            <person name="Shi W."/>
            <person name="Du L."/>
            <person name="Sun Y."/>
            <person name="Zhan W."/>
            <person name="Jiang J."/>
            <person name="Wang Q."/>
            <person name="Zhang B."/>
            <person name="Ji P."/>
            <person name="Sakyi L.B."/>
            <person name="Cui X."/>
            <person name="Yuan T."/>
            <person name="Jiang B."/>
            <person name="Yang W."/>
            <person name="Lam T.T.-Y."/>
            <person name="Chang Q."/>
            <person name="Ding S."/>
            <person name="Wang X."/>
            <person name="Zhu J."/>
            <person name="Ruan X."/>
            <person name="Zhao L."/>
            <person name="Wei J."/>
            <person name="Que T."/>
            <person name="Du C."/>
            <person name="Cheng J."/>
            <person name="Dai P."/>
            <person name="Han X."/>
            <person name="Huang E."/>
            <person name="Gao Y."/>
            <person name="Liu J."/>
            <person name="Shao H."/>
            <person name="Ye R."/>
            <person name="Li L."/>
            <person name="Wei W."/>
            <person name="Wang X."/>
            <person name="Wang C."/>
            <person name="Huo Q."/>
            <person name="Li W."/>
            <person name="Guo W."/>
            <person name="Chen H."/>
            <person name="Chen S."/>
            <person name="Zhou L."/>
            <person name="Zhou L."/>
            <person name="Ni X."/>
            <person name="Tian J."/>
            <person name="Zhou Y."/>
            <person name="Sheng Y."/>
            <person name="Liu T."/>
            <person name="Pan Y."/>
            <person name="Xia L."/>
            <person name="Li J."/>
            <person name="Zhao F."/>
            <person name="Cao W."/>
        </authorList>
    </citation>
    <scope>NUCLEOTIDE SEQUENCE</scope>
    <source>
        <strain evidence="4">Rsan-2018</strain>
        <tissue evidence="4">Larvae</tissue>
    </source>
</reference>
<dbReference type="GO" id="GO:0008270">
    <property type="term" value="F:zinc ion binding"/>
    <property type="evidence" value="ECO:0007669"/>
    <property type="project" value="UniProtKB-KW"/>
</dbReference>
<keyword evidence="1" id="KW-0862">Zinc</keyword>
<accession>A0A9D4YQE6</accession>
<proteinExistence type="predicted"/>